<evidence type="ECO:0000313" key="2">
    <source>
        <dbReference type="Proteomes" id="UP000570823"/>
    </source>
</evidence>
<sequence>MGATKEGFYNTVERDLKKAYRNEEGWTLERRPRIDGADPDYLLIRKKPGMVERILVNVKIAAEVPATDFEALNASVMGLKARKIPVAKALLVVPRDVKVPADTKGVDLFYLNSYAVKGGEVIWGRSSLRAEDGTPVFA</sequence>
<name>A0A7K4HMW7_9EURY</name>
<comment type="caution">
    <text evidence="1">The sequence shown here is derived from an EMBL/GenBank/DDBJ whole genome shotgun (WGS) entry which is preliminary data.</text>
</comment>
<dbReference type="OrthoDB" id="109238at2157"/>
<evidence type="ECO:0000313" key="1">
    <source>
        <dbReference type="EMBL" id="NVO66615.1"/>
    </source>
</evidence>
<reference evidence="1 2" key="1">
    <citation type="submission" date="2020-06" db="EMBL/GenBank/DDBJ databases">
        <title>Methanofollis fontis sp. nov., a methanogen isolated from marine sediments near a cold seep at Four-Way Closure Ridge offshore southwestern Taiwan.</title>
        <authorList>
            <person name="Chen S.-C."/>
            <person name="Teng N.-H."/>
            <person name="Lin Y.-S."/>
            <person name="Lai M.-C."/>
            <person name="Chen H.-H."/>
            <person name="Wang C.-C."/>
        </authorList>
    </citation>
    <scope>NUCLEOTIDE SEQUENCE [LARGE SCALE GENOMIC DNA]</scope>
    <source>
        <strain evidence="1 2">DSM 2702</strain>
    </source>
</reference>
<protein>
    <submittedName>
        <fullName evidence="1">Uncharacterized protein</fullName>
    </submittedName>
</protein>
<accession>A0A7K4HMW7</accession>
<dbReference type="RefSeq" id="WP_176788294.1">
    <property type="nucleotide sequence ID" value="NZ_JABXWR010000001.1"/>
</dbReference>
<proteinExistence type="predicted"/>
<organism evidence="1 2">
    <name type="scientific">Methanofollis tationis</name>
    <dbReference type="NCBI Taxonomy" id="81417"/>
    <lineage>
        <taxon>Archaea</taxon>
        <taxon>Methanobacteriati</taxon>
        <taxon>Methanobacteriota</taxon>
        <taxon>Stenosarchaea group</taxon>
        <taxon>Methanomicrobia</taxon>
        <taxon>Methanomicrobiales</taxon>
        <taxon>Methanomicrobiaceae</taxon>
        <taxon>Methanofollis</taxon>
    </lineage>
</organism>
<dbReference type="EMBL" id="JABXWR010000001">
    <property type="protein sequence ID" value="NVO66615.1"/>
    <property type="molecule type" value="Genomic_DNA"/>
</dbReference>
<dbReference type="Proteomes" id="UP000570823">
    <property type="component" value="Unassembled WGS sequence"/>
</dbReference>
<dbReference type="AlphaFoldDB" id="A0A7K4HMW7"/>
<gene>
    <name evidence="1" type="ORF">HWN36_04660</name>
</gene>
<keyword evidence="2" id="KW-1185">Reference proteome</keyword>